<dbReference type="SUPFAM" id="SSF81301">
    <property type="entry name" value="Nucleotidyltransferase"/>
    <property type="match status" value="1"/>
</dbReference>
<evidence type="ECO:0000256" key="1">
    <source>
        <dbReference type="SAM" id="MobiDB-lite"/>
    </source>
</evidence>
<feature type="compositionally biased region" description="Polar residues" evidence="1">
    <location>
        <begin position="82"/>
        <end position="92"/>
    </location>
</feature>
<organism evidence="2 3">
    <name type="scientific">Polynucleobacter kasalickyi</name>
    <dbReference type="NCBI Taxonomy" id="1938817"/>
    <lineage>
        <taxon>Bacteria</taxon>
        <taxon>Pseudomonadati</taxon>
        <taxon>Pseudomonadota</taxon>
        <taxon>Betaproteobacteria</taxon>
        <taxon>Burkholderiales</taxon>
        <taxon>Burkholderiaceae</taxon>
        <taxon>Polynucleobacter</taxon>
    </lineage>
</organism>
<dbReference type="InterPro" id="IPR043519">
    <property type="entry name" value="NT_sf"/>
</dbReference>
<dbReference type="RefSeq" id="WP_084281839.1">
    <property type="nucleotide sequence ID" value="NZ_FWXJ01000001.1"/>
</dbReference>
<evidence type="ECO:0000313" key="3">
    <source>
        <dbReference type="Proteomes" id="UP000192708"/>
    </source>
</evidence>
<dbReference type="AlphaFoldDB" id="A0A1W1Y1U4"/>
<accession>A0A1W1Y1U4</accession>
<reference evidence="2 3" key="1">
    <citation type="submission" date="2017-04" db="EMBL/GenBank/DDBJ databases">
        <authorList>
            <person name="Afonso C.L."/>
            <person name="Miller P.J."/>
            <person name="Scott M.A."/>
            <person name="Spackman E."/>
            <person name="Goraichik I."/>
            <person name="Dimitrov K.M."/>
            <person name="Suarez D.L."/>
            <person name="Swayne D.E."/>
        </authorList>
    </citation>
    <scope>NUCLEOTIDE SEQUENCE [LARGE SCALE GENOMIC DNA]</scope>
    <source>
        <strain evidence="2 3">VK13</strain>
    </source>
</reference>
<dbReference type="Gene3D" id="3.30.460.10">
    <property type="entry name" value="Beta Polymerase, domain 2"/>
    <property type="match status" value="1"/>
</dbReference>
<feature type="compositionally biased region" description="Low complexity" evidence="1">
    <location>
        <begin position="68"/>
        <end position="81"/>
    </location>
</feature>
<proteinExistence type="predicted"/>
<dbReference type="OrthoDB" id="14556at2"/>
<dbReference type="STRING" id="1938817.SAMN06296008_10137"/>
<feature type="region of interest" description="Disordered" evidence="1">
    <location>
        <begin position="64"/>
        <end position="92"/>
    </location>
</feature>
<name>A0A1W1Y1U4_9BURK</name>
<protein>
    <recommendedName>
        <fullName evidence="4">Polymerase nucleotidyl transferase domain-containing protein</fullName>
    </recommendedName>
</protein>
<dbReference type="Proteomes" id="UP000192708">
    <property type="component" value="Unassembled WGS sequence"/>
</dbReference>
<evidence type="ECO:0008006" key="4">
    <source>
        <dbReference type="Google" id="ProtNLM"/>
    </source>
</evidence>
<dbReference type="EMBL" id="FWXJ01000001">
    <property type="protein sequence ID" value="SMC30105.1"/>
    <property type="molecule type" value="Genomic_DNA"/>
</dbReference>
<gene>
    <name evidence="2" type="ORF">SAMN06296008_10137</name>
</gene>
<keyword evidence="3" id="KW-1185">Reference proteome</keyword>
<evidence type="ECO:0000313" key="2">
    <source>
        <dbReference type="EMBL" id="SMC30105.1"/>
    </source>
</evidence>
<sequence length="92" mass="9945">MRISEQTANILTSLAKKHFGDDAPVRLFGSRTNDNVRGGDIDIHIIAPKSSFRDELSFLAEVEGQLDEPSGSESGSESPSGCNFTHRSSGHQ</sequence>